<evidence type="ECO:0000256" key="1">
    <source>
        <dbReference type="ARBA" id="ARBA00012513"/>
    </source>
</evidence>
<feature type="domain" description="Protein kinase" evidence="9">
    <location>
        <begin position="1"/>
        <end position="239"/>
    </location>
</feature>
<evidence type="ECO:0000313" key="10">
    <source>
        <dbReference type="EMBL" id="KAL1523988.1"/>
    </source>
</evidence>
<dbReference type="PROSITE" id="PS00108">
    <property type="entry name" value="PROTEIN_KINASE_ST"/>
    <property type="match status" value="1"/>
</dbReference>
<evidence type="ECO:0000313" key="11">
    <source>
        <dbReference type="Proteomes" id="UP001515480"/>
    </source>
</evidence>
<evidence type="ECO:0000256" key="8">
    <source>
        <dbReference type="ARBA" id="ARBA00048679"/>
    </source>
</evidence>
<evidence type="ECO:0000256" key="5">
    <source>
        <dbReference type="ARBA" id="ARBA00022777"/>
    </source>
</evidence>
<evidence type="ECO:0000256" key="6">
    <source>
        <dbReference type="ARBA" id="ARBA00022840"/>
    </source>
</evidence>
<dbReference type="GO" id="GO:0005524">
    <property type="term" value="F:ATP binding"/>
    <property type="evidence" value="ECO:0007669"/>
    <property type="project" value="UniProtKB-KW"/>
</dbReference>
<dbReference type="InterPro" id="IPR011009">
    <property type="entry name" value="Kinase-like_dom_sf"/>
</dbReference>
<evidence type="ECO:0000256" key="7">
    <source>
        <dbReference type="ARBA" id="ARBA00047899"/>
    </source>
</evidence>
<dbReference type="InterPro" id="IPR008271">
    <property type="entry name" value="Ser/Thr_kinase_AS"/>
</dbReference>
<keyword evidence="5" id="KW-0418">Kinase</keyword>
<dbReference type="PANTHER" id="PTHR44899">
    <property type="entry name" value="CAMK FAMILY PROTEIN KINASE"/>
    <property type="match status" value="1"/>
</dbReference>
<dbReference type="InterPro" id="IPR051131">
    <property type="entry name" value="NEK_Ser/Thr_kinase_NIMA"/>
</dbReference>
<reference evidence="10 11" key="1">
    <citation type="journal article" date="2024" name="Science">
        <title>Giant polyketide synthase enzymes in the biosynthesis of giant marine polyether toxins.</title>
        <authorList>
            <person name="Fallon T.R."/>
            <person name="Shende V.V."/>
            <person name="Wierzbicki I.H."/>
            <person name="Pendleton A.L."/>
            <person name="Watervoot N.F."/>
            <person name="Auber R.P."/>
            <person name="Gonzalez D.J."/>
            <person name="Wisecaver J.H."/>
            <person name="Moore B.S."/>
        </authorList>
    </citation>
    <scope>NUCLEOTIDE SEQUENCE [LARGE SCALE GENOMIC DNA]</scope>
    <source>
        <strain evidence="10 11">12B1</strain>
    </source>
</reference>
<dbReference type="Gene3D" id="1.10.510.10">
    <property type="entry name" value="Transferase(Phosphotransferase) domain 1"/>
    <property type="match status" value="1"/>
</dbReference>
<dbReference type="PROSITE" id="PS50011">
    <property type="entry name" value="PROTEIN_KINASE_DOM"/>
    <property type="match status" value="1"/>
</dbReference>
<comment type="catalytic activity">
    <reaction evidence="8">
        <text>L-seryl-[protein] + ATP = O-phospho-L-seryl-[protein] + ADP + H(+)</text>
        <dbReference type="Rhea" id="RHEA:17989"/>
        <dbReference type="Rhea" id="RHEA-COMP:9863"/>
        <dbReference type="Rhea" id="RHEA-COMP:11604"/>
        <dbReference type="ChEBI" id="CHEBI:15378"/>
        <dbReference type="ChEBI" id="CHEBI:29999"/>
        <dbReference type="ChEBI" id="CHEBI:30616"/>
        <dbReference type="ChEBI" id="CHEBI:83421"/>
        <dbReference type="ChEBI" id="CHEBI:456216"/>
        <dbReference type="EC" id="2.7.11.1"/>
    </reaction>
</comment>
<evidence type="ECO:0000256" key="2">
    <source>
        <dbReference type="ARBA" id="ARBA00022527"/>
    </source>
</evidence>
<name>A0AB34JSY7_PRYPA</name>
<organism evidence="10 11">
    <name type="scientific">Prymnesium parvum</name>
    <name type="common">Toxic golden alga</name>
    <dbReference type="NCBI Taxonomy" id="97485"/>
    <lineage>
        <taxon>Eukaryota</taxon>
        <taxon>Haptista</taxon>
        <taxon>Haptophyta</taxon>
        <taxon>Prymnesiophyceae</taxon>
        <taxon>Prymnesiales</taxon>
        <taxon>Prymnesiaceae</taxon>
        <taxon>Prymnesium</taxon>
    </lineage>
</organism>
<dbReference type="PANTHER" id="PTHR44899:SF3">
    <property type="entry name" value="SERINE_THREONINE-PROTEIN KINASE NEK1"/>
    <property type="match status" value="1"/>
</dbReference>
<gene>
    <name evidence="10" type="ORF">AB1Y20_018903</name>
</gene>
<evidence type="ECO:0000259" key="9">
    <source>
        <dbReference type="PROSITE" id="PS50011"/>
    </source>
</evidence>
<keyword evidence="3" id="KW-0808">Transferase</keyword>
<dbReference type="SUPFAM" id="SSF56112">
    <property type="entry name" value="Protein kinase-like (PK-like)"/>
    <property type="match status" value="1"/>
</dbReference>
<dbReference type="GO" id="GO:0004674">
    <property type="term" value="F:protein serine/threonine kinase activity"/>
    <property type="evidence" value="ECO:0007669"/>
    <property type="project" value="UniProtKB-KW"/>
</dbReference>
<protein>
    <recommendedName>
        <fullName evidence="1">non-specific serine/threonine protein kinase</fullName>
        <ecNumber evidence="1">2.7.11.1</ecNumber>
    </recommendedName>
</protein>
<keyword evidence="6" id="KW-0067">ATP-binding</keyword>
<accession>A0AB34JSY7</accession>
<keyword evidence="11" id="KW-1185">Reference proteome</keyword>
<dbReference type="SMART" id="SM00220">
    <property type="entry name" value="S_TKc"/>
    <property type="match status" value="1"/>
</dbReference>
<comment type="caution">
    <text evidence="10">The sequence shown here is derived from an EMBL/GenBank/DDBJ whole genome shotgun (WGS) entry which is preliminary data.</text>
</comment>
<proteinExistence type="predicted"/>
<evidence type="ECO:0000256" key="3">
    <source>
        <dbReference type="ARBA" id="ARBA00022679"/>
    </source>
</evidence>
<dbReference type="InterPro" id="IPR000719">
    <property type="entry name" value="Prot_kinase_dom"/>
</dbReference>
<dbReference type="EMBL" id="JBGBPQ010000005">
    <property type="protein sequence ID" value="KAL1523988.1"/>
    <property type="molecule type" value="Genomic_DNA"/>
</dbReference>
<sequence>MLVFKEIFSPGDARRLTPRTSAGTALEATLLAANAHPFIVRFVEMVRDEPSKGTGLVTEFCDQGDLHTLLLETRRRGESVPEPQVLTWLAQICSALAHLHRHSILHRDVKTANIFVSADNTAKLGDFGLARSIGIQHDAIMSRVGSPFYLSPEICTNQPYGTESDVWSLGCVLYEMVCLSKAFYADSMPAVVQRICTASYAPPPLSSCSDGVRELITRMLQIRPQDRPTVQELLQHPLLCAKLAGLEPFSPPEFMRYRLETSSPEVEAMRRAVREAAARQPQPQLKLLERFKGLSFFGIKFPEAIKLAPQSRLLGHEGGSATGSRATGEAVAMLNHLREHLTFELGTPLLEQALQLVAESPMPLDEAAARQWEDARLRDILDEFDSSDVHDPDAVLAQAVLALAVWQEAQLAMRSSITAEVDGQEDTSASQVWYADNDLAA</sequence>
<dbReference type="Pfam" id="PF00069">
    <property type="entry name" value="Pkinase"/>
    <property type="match status" value="1"/>
</dbReference>
<keyword evidence="4" id="KW-0547">Nucleotide-binding</keyword>
<dbReference type="InterPro" id="IPR001245">
    <property type="entry name" value="Ser-Thr/Tyr_kinase_cat_dom"/>
</dbReference>
<keyword evidence="2" id="KW-0723">Serine/threonine-protein kinase</keyword>
<dbReference type="AlphaFoldDB" id="A0AB34JSY7"/>
<evidence type="ECO:0000256" key="4">
    <source>
        <dbReference type="ARBA" id="ARBA00022741"/>
    </source>
</evidence>
<dbReference type="EC" id="2.7.11.1" evidence="1"/>
<comment type="catalytic activity">
    <reaction evidence="7">
        <text>L-threonyl-[protein] + ATP = O-phospho-L-threonyl-[protein] + ADP + H(+)</text>
        <dbReference type="Rhea" id="RHEA:46608"/>
        <dbReference type="Rhea" id="RHEA-COMP:11060"/>
        <dbReference type="Rhea" id="RHEA-COMP:11605"/>
        <dbReference type="ChEBI" id="CHEBI:15378"/>
        <dbReference type="ChEBI" id="CHEBI:30013"/>
        <dbReference type="ChEBI" id="CHEBI:30616"/>
        <dbReference type="ChEBI" id="CHEBI:61977"/>
        <dbReference type="ChEBI" id="CHEBI:456216"/>
        <dbReference type="EC" id="2.7.11.1"/>
    </reaction>
</comment>
<dbReference type="Proteomes" id="UP001515480">
    <property type="component" value="Unassembled WGS sequence"/>
</dbReference>
<dbReference type="PRINTS" id="PR00109">
    <property type="entry name" value="TYRKINASE"/>
</dbReference>